<gene>
    <name evidence="1" type="ORF">FE257_005534</name>
</gene>
<keyword evidence="2" id="KW-1185">Reference proteome</keyword>
<evidence type="ECO:0000313" key="1">
    <source>
        <dbReference type="EMBL" id="KAF9890668.1"/>
    </source>
</evidence>
<comment type="caution">
    <text evidence="1">The sequence shown here is derived from an EMBL/GenBank/DDBJ whole genome shotgun (WGS) entry which is preliminary data.</text>
</comment>
<accession>A0AAD4GWM9</accession>
<organism evidence="1 2">
    <name type="scientific">Aspergillus nanangensis</name>
    <dbReference type="NCBI Taxonomy" id="2582783"/>
    <lineage>
        <taxon>Eukaryota</taxon>
        <taxon>Fungi</taxon>
        <taxon>Dikarya</taxon>
        <taxon>Ascomycota</taxon>
        <taxon>Pezizomycotina</taxon>
        <taxon>Eurotiomycetes</taxon>
        <taxon>Eurotiomycetidae</taxon>
        <taxon>Eurotiales</taxon>
        <taxon>Aspergillaceae</taxon>
        <taxon>Aspergillus</taxon>
        <taxon>Aspergillus subgen. Circumdati</taxon>
    </lineage>
</organism>
<reference evidence="1" key="1">
    <citation type="journal article" date="2019" name="Beilstein J. Org. Chem.">
        <title>Nanangenines: drimane sesquiterpenoids as the dominant metabolite cohort of a novel Australian fungus, Aspergillus nanangensis.</title>
        <authorList>
            <person name="Lacey H.J."/>
            <person name="Gilchrist C.L.M."/>
            <person name="Crombie A."/>
            <person name="Kalaitzis J.A."/>
            <person name="Vuong D."/>
            <person name="Rutledge P.J."/>
            <person name="Turner P."/>
            <person name="Pitt J.I."/>
            <person name="Lacey E."/>
            <person name="Chooi Y.H."/>
            <person name="Piggott A.M."/>
        </authorList>
    </citation>
    <scope>NUCLEOTIDE SEQUENCE</scope>
    <source>
        <strain evidence="1">MST-FP2251</strain>
    </source>
</reference>
<name>A0AAD4GWM9_ASPNN</name>
<protein>
    <submittedName>
        <fullName evidence="1">Uncharacterized protein</fullName>
    </submittedName>
</protein>
<dbReference type="Proteomes" id="UP001194746">
    <property type="component" value="Unassembled WGS sequence"/>
</dbReference>
<dbReference type="AlphaFoldDB" id="A0AAD4GWM9"/>
<reference evidence="1" key="2">
    <citation type="submission" date="2020-02" db="EMBL/GenBank/DDBJ databases">
        <authorList>
            <person name="Gilchrist C.L.M."/>
            <person name="Chooi Y.-H."/>
        </authorList>
    </citation>
    <scope>NUCLEOTIDE SEQUENCE</scope>
    <source>
        <strain evidence="1">MST-FP2251</strain>
    </source>
</reference>
<evidence type="ECO:0000313" key="2">
    <source>
        <dbReference type="Proteomes" id="UP001194746"/>
    </source>
</evidence>
<proteinExistence type="predicted"/>
<sequence length="223" mass="25926">MTGPMSLDIVQLYGPGMSFYRSRPKPQQPLKIAIRAPGLSPSPFIQKHTAGVKTLCESNELLEKKMQQLRCGAVQLKNDLMRLQLHVKAFHNDLLVTWQADTLTRLIEVVYEQHGWRLPGGVTPNDHGVVDRVTMSTMYEVAARKIKKETLAKRYRLQIQYHEALQMYEEIVHFRSTDPFRTECTFARWLVSKKDSLLHQYQFWGRLFPLCYGRTVEEASEIF</sequence>
<dbReference type="EMBL" id="VCAU01000024">
    <property type="protein sequence ID" value="KAF9890668.1"/>
    <property type="molecule type" value="Genomic_DNA"/>
</dbReference>